<sequence length="209" mass="23872">MLFIFPHLQSMKFQSLWLLVLVMWFYAFKMTTSSLTTSSILQWKEANVLLKWKASLDNQSRALLSSWASNSPYIWFGITYDHSNSVSNITLRDIGLSEICQLVNLGDLRLQENMLSGFIPREMGNLVKMMLLWPGDNNLSGFIPHEIGMMTNMYQLDLSSKLDQHLPCLTNPIALEIVLIVRIVNTCLTENPYSCPTMEQVSSELAMLK</sequence>
<dbReference type="EMBL" id="JAYMYS010000004">
    <property type="protein sequence ID" value="KAK7395135.1"/>
    <property type="molecule type" value="Genomic_DNA"/>
</dbReference>
<comment type="caution">
    <text evidence="2">The sequence shown here is derived from an EMBL/GenBank/DDBJ whole genome shotgun (WGS) entry which is preliminary data.</text>
</comment>
<protein>
    <submittedName>
        <fullName evidence="2">Uncharacterized protein</fullName>
    </submittedName>
</protein>
<dbReference type="SUPFAM" id="SSF52058">
    <property type="entry name" value="L domain-like"/>
    <property type="match status" value="1"/>
</dbReference>
<accession>A0AAN9SFE5</accession>
<proteinExistence type="predicted"/>
<name>A0AAN9SFE5_PSOTE</name>
<gene>
    <name evidence="2" type="ORF">VNO78_15678</name>
</gene>
<evidence type="ECO:0000313" key="2">
    <source>
        <dbReference type="EMBL" id="KAK7395135.1"/>
    </source>
</evidence>
<dbReference type="PANTHER" id="PTHR47988">
    <property type="entry name" value="SOMATIC EMBRYOGENESIS RECEPTOR KINASE 1"/>
    <property type="match status" value="1"/>
</dbReference>
<organism evidence="2 3">
    <name type="scientific">Psophocarpus tetragonolobus</name>
    <name type="common">Winged bean</name>
    <name type="synonym">Dolichos tetragonolobus</name>
    <dbReference type="NCBI Taxonomy" id="3891"/>
    <lineage>
        <taxon>Eukaryota</taxon>
        <taxon>Viridiplantae</taxon>
        <taxon>Streptophyta</taxon>
        <taxon>Embryophyta</taxon>
        <taxon>Tracheophyta</taxon>
        <taxon>Spermatophyta</taxon>
        <taxon>Magnoliopsida</taxon>
        <taxon>eudicotyledons</taxon>
        <taxon>Gunneridae</taxon>
        <taxon>Pentapetalae</taxon>
        <taxon>rosids</taxon>
        <taxon>fabids</taxon>
        <taxon>Fabales</taxon>
        <taxon>Fabaceae</taxon>
        <taxon>Papilionoideae</taxon>
        <taxon>50 kb inversion clade</taxon>
        <taxon>NPAAA clade</taxon>
        <taxon>indigoferoid/millettioid clade</taxon>
        <taxon>Phaseoleae</taxon>
        <taxon>Psophocarpus</taxon>
    </lineage>
</organism>
<dbReference type="InterPro" id="IPR032675">
    <property type="entry name" value="LRR_dom_sf"/>
</dbReference>
<dbReference type="Proteomes" id="UP001386955">
    <property type="component" value="Unassembled WGS sequence"/>
</dbReference>
<keyword evidence="3" id="KW-1185">Reference proteome</keyword>
<evidence type="ECO:0000313" key="3">
    <source>
        <dbReference type="Proteomes" id="UP001386955"/>
    </source>
</evidence>
<dbReference type="Gene3D" id="3.80.10.10">
    <property type="entry name" value="Ribonuclease Inhibitor"/>
    <property type="match status" value="1"/>
</dbReference>
<keyword evidence="1" id="KW-0732">Signal</keyword>
<dbReference type="AlphaFoldDB" id="A0AAN9SFE5"/>
<evidence type="ECO:0000256" key="1">
    <source>
        <dbReference type="ARBA" id="ARBA00022729"/>
    </source>
</evidence>
<reference evidence="2 3" key="1">
    <citation type="submission" date="2024-01" db="EMBL/GenBank/DDBJ databases">
        <title>The genomes of 5 underutilized Papilionoideae crops provide insights into root nodulation and disease resistanc.</title>
        <authorList>
            <person name="Jiang F."/>
        </authorList>
    </citation>
    <scope>NUCLEOTIDE SEQUENCE [LARGE SCALE GENOMIC DNA]</scope>
    <source>
        <strain evidence="2">DUOXIRENSHENG_FW03</strain>
        <tissue evidence="2">Leaves</tissue>
    </source>
</reference>